<evidence type="ECO:0000256" key="7">
    <source>
        <dbReference type="SAM" id="SignalP"/>
    </source>
</evidence>
<gene>
    <name evidence="9" type="ORF">EDD33_3016</name>
</gene>
<feature type="domain" description="Phospholipase D-like" evidence="8">
    <location>
        <begin position="159"/>
        <end position="316"/>
    </location>
</feature>
<keyword evidence="5" id="KW-0442">Lipid degradation</keyword>
<feature type="chain" id="PRO_5038728120" description="phospholipase D" evidence="7">
    <location>
        <begin position="31"/>
        <end position="570"/>
    </location>
</feature>
<name>A0A3N2CX64_9ACTN</name>
<dbReference type="SUPFAM" id="SSF56024">
    <property type="entry name" value="Phospholipase D/nuclease"/>
    <property type="match status" value="2"/>
</dbReference>
<feature type="domain" description="Phospholipase D-like" evidence="8">
    <location>
        <begin position="391"/>
        <end position="501"/>
    </location>
</feature>
<keyword evidence="10" id="KW-1185">Reference proteome</keyword>
<dbReference type="GO" id="GO:0016891">
    <property type="term" value="F:RNA endonuclease activity producing 5'-phosphomonoesters, hydrolytic mechanism"/>
    <property type="evidence" value="ECO:0007669"/>
    <property type="project" value="TreeGrafter"/>
</dbReference>
<comment type="caution">
    <text evidence="9">The sequence shown here is derived from an EMBL/GenBank/DDBJ whole genome shotgun (WGS) entry which is preliminary data.</text>
</comment>
<comment type="catalytic activity">
    <reaction evidence="1">
        <text>a 1,2-diacyl-sn-glycero-3-phosphocholine + H2O = a 1,2-diacyl-sn-glycero-3-phosphate + choline + H(+)</text>
        <dbReference type="Rhea" id="RHEA:14445"/>
        <dbReference type="ChEBI" id="CHEBI:15354"/>
        <dbReference type="ChEBI" id="CHEBI:15377"/>
        <dbReference type="ChEBI" id="CHEBI:15378"/>
        <dbReference type="ChEBI" id="CHEBI:57643"/>
        <dbReference type="ChEBI" id="CHEBI:58608"/>
        <dbReference type="EC" id="3.1.4.4"/>
    </reaction>
</comment>
<evidence type="ECO:0000256" key="6">
    <source>
        <dbReference type="ARBA" id="ARBA00023098"/>
    </source>
</evidence>
<evidence type="ECO:0000256" key="2">
    <source>
        <dbReference type="ARBA" id="ARBA00008664"/>
    </source>
</evidence>
<dbReference type="Pfam" id="PF13091">
    <property type="entry name" value="PLDc_2"/>
    <property type="match status" value="2"/>
</dbReference>
<keyword evidence="4" id="KW-0378">Hydrolase</keyword>
<dbReference type="Gene3D" id="3.30.870.10">
    <property type="entry name" value="Endonuclease Chain A"/>
    <property type="match status" value="2"/>
</dbReference>
<dbReference type="Proteomes" id="UP000281738">
    <property type="component" value="Unassembled WGS sequence"/>
</dbReference>
<keyword evidence="6" id="KW-0443">Lipid metabolism</keyword>
<feature type="signal peptide" evidence="7">
    <location>
        <begin position="1"/>
        <end position="30"/>
    </location>
</feature>
<dbReference type="RefSeq" id="WP_148077107.1">
    <property type="nucleotide sequence ID" value="NZ_RKHO01000001.1"/>
</dbReference>
<keyword evidence="7" id="KW-0732">Signal</keyword>
<dbReference type="GO" id="GO:0004630">
    <property type="term" value="F:phospholipase D activity"/>
    <property type="evidence" value="ECO:0007669"/>
    <property type="project" value="UniProtKB-EC"/>
</dbReference>
<dbReference type="EC" id="3.1.4.4" evidence="3"/>
<dbReference type="PANTHER" id="PTHR43856">
    <property type="entry name" value="CARDIOLIPIN HYDROLASE"/>
    <property type="match status" value="1"/>
</dbReference>
<protein>
    <recommendedName>
        <fullName evidence="3">phospholipase D</fullName>
        <ecNumber evidence="3">3.1.4.4</ecNumber>
    </recommendedName>
</protein>
<evidence type="ECO:0000256" key="3">
    <source>
        <dbReference type="ARBA" id="ARBA00012027"/>
    </source>
</evidence>
<proteinExistence type="inferred from homology"/>
<evidence type="ECO:0000313" key="10">
    <source>
        <dbReference type="Proteomes" id="UP000281738"/>
    </source>
</evidence>
<evidence type="ECO:0000259" key="8">
    <source>
        <dbReference type="Pfam" id="PF13091"/>
    </source>
</evidence>
<accession>A0A3N2CX64</accession>
<dbReference type="InterPro" id="IPR025202">
    <property type="entry name" value="PLD-like_dom"/>
</dbReference>
<dbReference type="AlphaFoldDB" id="A0A3N2CX64"/>
<dbReference type="PANTHER" id="PTHR43856:SF1">
    <property type="entry name" value="MITOCHONDRIAL CARDIOLIPIN HYDROLASE"/>
    <property type="match status" value="1"/>
</dbReference>
<dbReference type="GO" id="GO:0016042">
    <property type="term" value="P:lipid catabolic process"/>
    <property type="evidence" value="ECO:0007669"/>
    <property type="project" value="UniProtKB-KW"/>
</dbReference>
<evidence type="ECO:0000256" key="5">
    <source>
        <dbReference type="ARBA" id="ARBA00022963"/>
    </source>
</evidence>
<dbReference type="OrthoDB" id="3802011at2"/>
<sequence length="570" mass="61229">MTPTSSGRPLRLLLLAVLALALVISGTSTAEAAKRRVSVSLDSGTRAGLKGDRVRVTGVASAPARSTVSLQRKVGSSWRTAASTRTTSVRRFGFDVTLSSTASFRVRYAGSRSYAAAVSRSFTLSALSCTSRSAPANGTEVLFNRPGGTGASTAARKIAQTICSAQRGSRIDIAMYFIRYYASSWTEANLIVDSLERMARYRGVKVRVLLEGRLVRPGLELRASYLKLRTFADVVTCDFGCHSVVPVSTTGGTQGIQHHKFMTITDMRWAGDVDPLVLSSTGNWSRAQFNNNWQSTVLQYDDPVLTREFRVQFEQLLSCADASRCGSWATARRSFGATAEGYTMTLGNGVWAEPSAERPGTAGRGSSVSFSPQHTSDRMAYALERFSCTATHRTVRVAQMFVTPSRPRILDALARLQAQGCDVRVVVNQPVGTAQTAGVARMLQDGLNVRCTTGVHEKLIAIDGVDGLGRVDRSIWTGAQNLGYNALRRNDEAVLRLSTAAATGTSRTAIAGAHTAYLGYWDQMRATTSRCATVPSTARLDPSVVGPGTAELSRLADSLTSDPDDVVPPQ</sequence>
<reference evidence="9 10" key="1">
    <citation type="submission" date="2018-11" db="EMBL/GenBank/DDBJ databases">
        <title>Sequencing the genomes of 1000 actinobacteria strains.</title>
        <authorList>
            <person name="Klenk H.-P."/>
        </authorList>
    </citation>
    <scope>NUCLEOTIDE SEQUENCE [LARGE SCALE GENOMIC DNA]</scope>
    <source>
        <strain evidence="9 10">DSM 12652</strain>
    </source>
</reference>
<dbReference type="EMBL" id="RKHO01000001">
    <property type="protein sequence ID" value="ROR92132.1"/>
    <property type="molecule type" value="Genomic_DNA"/>
</dbReference>
<evidence type="ECO:0000313" key="9">
    <source>
        <dbReference type="EMBL" id="ROR92132.1"/>
    </source>
</evidence>
<organism evidence="9 10">
    <name type="scientific">Nocardioides aurantiacus</name>
    <dbReference type="NCBI Taxonomy" id="86796"/>
    <lineage>
        <taxon>Bacteria</taxon>
        <taxon>Bacillati</taxon>
        <taxon>Actinomycetota</taxon>
        <taxon>Actinomycetes</taxon>
        <taxon>Propionibacteriales</taxon>
        <taxon>Nocardioidaceae</taxon>
        <taxon>Nocardioides</taxon>
    </lineage>
</organism>
<comment type="similarity">
    <text evidence="2">Belongs to the phospholipase D family.</text>
</comment>
<evidence type="ECO:0000256" key="4">
    <source>
        <dbReference type="ARBA" id="ARBA00022801"/>
    </source>
</evidence>
<dbReference type="InterPro" id="IPR051406">
    <property type="entry name" value="PLD_domain"/>
</dbReference>
<evidence type="ECO:0000256" key="1">
    <source>
        <dbReference type="ARBA" id="ARBA00000798"/>
    </source>
</evidence>